<comment type="caution">
    <text evidence="6">The sequence shown here is derived from an EMBL/GenBank/DDBJ whole genome shotgun (WGS) entry which is preliminary data.</text>
</comment>
<keyword evidence="7" id="KW-1185">Reference proteome</keyword>
<evidence type="ECO:0000256" key="3">
    <source>
        <dbReference type="ARBA" id="ARBA00022691"/>
    </source>
</evidence>
<evidence type="ECO:0000256" key="1">
    <source>
        <dbReference type="ARBA" id="ARBA00022603"/>
    </source>
</evidence>
<feature type="compositionally biased region" description="Acidic residues" evidence="4">
    <location>
        <begin position="228"/>
        <end position="241"/>
    </location>
</feature>
<evidence type="ECO:0000313" key="6">
    <source>
        <dbReference type="EMBL" id="KAK3755261.1"/>
    </source>
</evidence>
<feature type="region of interest" description="Disordered" evidence="4">
    <location>
        <begin position="1"/>
        <end position="20"/>
    </location>
</feature>
<dbReference type="InterPro" id="IPR050600">
    <property type="entry name" value="SETD3_SETD6_MTase"/>
</dbReference>
<dbReference type="GO" id="GO:0005634">
    <property type="term" value="C:nucleus"/>
    <property type="evidence" value="ECO:0007669"/>
    <property type="project" value="TreeGrafter"/>
</dbReference>
<keyword evidence="3" id="KW-0949">S-adenosyl-L-methionine</keyword>
<dbReference type="GO" id="GO:0032259">
    <property type="term" value="P:methylation"/>
    <property type="evidence" value="ECO:0007669"/>
    <property type="project" value="UniProtKB-KW"/>
</dbReference>
<dbReference type="PROSITE" id="PS50280">
    <property type="entry name" value="SET"/>
    <property type="match status" value="1"/>
</dbReference>
<evidence type="ECO:0000256" key="2">
    <source>
        <dbReference type="ARBA" id="ARBA00022679"/>
    </source>
</evidence>
<protein>
    <recommendedName>
        <fullName evidence="5">SET domain-containing protein</fullName>
    </recommendedName>
</protein>
<dbReference type="GO" id="GO:0016279">
    <property type="term" value="F:protein-lysine N-methyltransferase activity"/>
    <property type="evidence" value="ECO:0007669"/>
    <property type="project" value="InterPro"/>
</dbReference>
<dbReference type="InterPro" id="IPR044430">
    <property type="entry name" value="SETD6_SET"/>
</dbReference>
<keyword evidence="1" id="KW-0489">Methyltransferase</keyword>
<evidence type="ECO:0000313" key="7">
    <source>
        <dbReference type="Proteomes" id="UP001283361"/>
    </source>
</evidence>
<dbReference type="FunFam" id="3.90.1410.10:FF:000007">
    <property type="entry name" value="Ribosomal lysine N-methyltransferase 4"/>
    <property type="match status" value="1"/>
</dbReference>
<evidence type="ECO:0000259" key="5">
    <source>
        <dbReference type="PROSITE" id="PS50280"/>
    </source>
</evidence>
<dbReference type="Gene3D" id="3.90.1420.10">
    <property type="entry name" value="Rubisco LSMT, substrate-binding domain"/>
    <property type="match status" value="1"/>
</dbReference>
<dbReference type="InterPro" id="IPR046341">
    <property type="entry name" value="SET_dom_sf"/>
</dbReference>
<dbReference type="PANTHER" id="PTHR13271">
    <property type="entry name" value="UNCHARACTERIZED PUTATIVE METHYLTRANSFERASE"/>
    <property type="match status" value="1"/>
</dbReference>
<dbReference type="InterPro" id="IPR001214">
    <property type="entry name" value="SET_dom"/>
</dbReference>
<keyword evidence="2" id="KW-0808">Transferase</keyword>
<dbReference type="SUPFAM" id="SSF82199">
    <property type="entry name" value="SET domain"/>
    <property type="match status" value="1"/>
</dbReference>
<dbReference type="AlphaFoldDB" id="A0AAE0YR44"/>
<dbReference type="CDD" id="cd19178">
    <property type="entry name" value="SET_SETD6"/>
    <property type="match status" value="1"/>
</dbReference>
<organism evidence="6 7">
    <name type="scientific">Elysia crispata</name>
    <name type="common">lettuce slug</name>
    <dbReference type="NCBI Taxonomy" id="231223"/>
    <lineage>
        <taxon>Eukaryota</taxon>
        <taxon>Metazoa</taxon>
        <taxon>Spiralia</taxon>
        <taxon>Lophotrochozoa</taxon>
        <taxon>Mollusca</taxon>
        <taxon>Gastropoda</taxon>
        <taxon>Heterobranchia</taxon>
        <taxon>Euthyneura</taxon>
        <taxon>Panpulmonata</taxon>
        <taxon>Sacoglossa</taxon>
        <taxon>Placobranchoidea</taxon>
        <taxon>Plakobranchidae</taxon>
        <taxon>Elysia</taxon>
    </lineage>
</organism>
<feature type="region of interest" description="Disordered" evidence="4">
    <location>
        <begin position="218"/>
        <end position="247"/>
    </location>
</feature>
<sequence length="513" mass="58261">MAASTKRKHEDQSYERVKEKISKGDETVKENNCALSRFTSWCQSNDFQISPKVKVSRNRSCAQWGMHAIEDIVEGYCIFQVPRTALLMPANSDIADLVDIENPKLTSTNQWVPLLLTLLYESSKSDSKWGPYLGLAPDPEAIDLPMFWDQMEVDRLLKGTGVDKAVKRDLKLIKADFNNFVLQFKQNTTGKVREDAISLSSFKRMVAFVMAYSFTEPENKKNGKDDSAENEDEEDEDDEESEKMRPPMMVPMADVLNHITKHNAKLTFGSEALKMVTTRDISMGEEIFNTYGQVSNLHLMHMYGFAERYPENINDVVEIPVNRLLEAAKERSEQETQSKLIESKWQFLKKQEIIDEEDVVIVGRDGILNDDICTQVLKVFCMNPSEFSEYVEKEGWSDAESEASDAETNMLDMSHLPQLDEKQKILLKRMGELHLENYAISLEVAVKKLEHATSLPTPHFANVGAVKTGMAGAESFESGTELQEVFLPCVALTSVDGVRSHLPNKKLLLFRRY</sequence>
<dbReference type="InterPro" id="IPR036464">
    <property type="entry name" value="Rubisco_LSMT_subst-bd_sf"/>
</dbReference>
<dbReference type="Proteomes" id="UP001283361">
    <property type="component" value="Unassembled WGS sequence"/>
</dbReference>
<dbReference type="Pfam" id="PF00856">
    <property type="entry name" value="SET"/>
    <property type="match status" value="1"/>
</dbReference>
<dbReference type="Gene3D" id="3.90.1410.10">
    <property type="entry name" value="set domain protein methyltransferase, domain 1"/>
    <property type="match status" value="1"/>
</dbReference>
<dbReference type="EMBL" id="JAWDGP010005603">
    <property type="protein sequence ID" value="KAK3755261.1"/>
    <property type="molecule type" value="Genomic_DNA"/>
</dbReference>
<accession>A0AAE0YR44</accession>
<name>A0AAE0YR44_9GAST</name>
<feature type="domain" description="SET" evidence="5">
    <location>
        <begin position="51"/>
        <end position="292"/>
    </location>
</feature>
<proteinExistence type="predicted"/>
<gene>
    <name evidence="6" type="ORF">RRG08_027519</name>
</gene>
<reference evidence="6" key="1">
    <citation type="journal article" date="2023" name="G3 (Bethesda)">
        <title>A reference genome for the long-term kleptoplast-retaining sea slug Elysia crispata morphotype clarki.</title>
        <authorList>
            <person name="Eastman K.E."/>
            <person name="Pendleton A.L."/>
            <person name="Shaikh M.A."/>
            <person name="Suttiyut T."/>
            <person name="Ogas R."/>
            <person name="Tomko P."/>
            <person name="Gavelis G."/>
            <person name="Widhalm J.R."/>
            <person name="Wisecaver J.H."/>
        </authorList>
    </citation>
    <scope>NUCLEOTIDE SEQUENCE</scope>
    <source>
        <strain evidence="6">ECLA1</strain>
    </source>
</reference>
<dbReference type="PANTHER" id="PTHR13271:SF34">
    <property type="entry name" value="N-LYSINE METHYLTRANSFERASE SETD6"/>
    <property type="match status" value="1"/>
</dbReference>
<feature type="compositionally biased region" description="Basic and acidic residues" evidence="4">
    <location>
        <begin position="8"/>
        <end position="20"/>
    </location>
</feature>
<feature type="compositionally biased region" description="Basic and acidic residues" evidence="4">
    <location>
        <begin position="218"/>
        <end position="227"/>
    </location>
</feature>
<evidence type="ECO:0000256" key="4">
    <source>
        <dbReference type="SAM" id="MobiDB-lite"/>
    </source>
</evidence>